<dbReference type="InterPro" id="IPR044855">
    <property type="entry name" value="CoA-Trfase_III_dom3_sf"/>
</dbReference>
<evidence type="ECO:0000313" key="2">
    <source>
        <dbReference type="EMBL" id="PLC51335.1"/>
    </source>
</evidence>
<comment type="caution">
    <text evidence="2">The sequence shown here is derived from an EMBL/GenBank/DDBJ whole genome shotgun (WGS) entry which is preliminary data.</text>
</comment>
<reference evidence="2 3" key="1">
    <citation type="submission" date="2017-10" db="EMBL/GenBank/DDBJ databases">
        <title>Two draft genome sequences of Pusillimonas sp. strains isolated from a nitrate- and radionuclide-contaminated groundwater in Russia.</title>
        <authorList>
            <person name="Grouzdev D.S."/>
            <person name="Tourova T.P."/>
            <person name="Goeva M.A."/>
            <person name="Babich T.L."/>
            <person name="Sokolova D.S."/>
            <person name="Abdullin R."/>
            <person name="Poltaraus A.B."/>
            <person name="Toshchakov S.V."/>
            <person name="Nazina T.N."/>
        </authorList>
    </citation>
    <scope>NUCLEOTIDE SEQUENCE [LARGE SCALE GENOMIC DNA]</scope>
    <source>
        <strain evidence="2 3">JR1/69-3-13</strain>
    </source>
</reference>
<dbReference type="EMBL" id="PDNW01000002">
    <property type="protein sequence ID" value="PLC51335.1"/>
    <property type="molecule type" value="Genomic_DNA"/>
</dbReference>
<dbReference type="PANTHER" id="PTHR48207:SF3">
    <property type="entry name" value="SUCCINATE--HYDROXYMETHYLGLUTARATE COA-TRANSFERASE"/>
    <property type="match status" value="1"/>
</dbReference>
<dbReference type="Gene3D" id="3.40.50.10540">
    <property type="entry name" value="Crotonobetainyl-coa:carnitine coa-transferase, domain 1"/>
    <property type="match status" value="1"/>
</dbReference>
<keyword evidence="1" id="KW-0808">Transferase</keyword>
<protein>
    <submittedName>
        <fullName evidence="2">Carnitine dehydratase</fullName>
    </submittedName>
</protein>
<dbReference type="Proteomes" id="UP000234190">
    <property type="component" value="Unassembled WGS sequence"/>
</dbReference>
<keyword evidence="3" id="KW-1185">Reference proteome</keyword>
<accession>A0A2N4U8J0</accession>
<dbReference type="InterPro" id="IPR050483">
    <property type="entry name" value="CoA-transferase_III_domain"/>
</dbReference>
<name>A0A2N4U8J0_9BURK</name>
<dbReference type="OrthoDB" id="5294844at2"/>
<dbReference type="Pfam" id="PF02515">
    <property type="entry name" value="CoA_transf_3"/>
    <property type="match status" value="1"/>
</dbReference>
<evidence type="ECO:0000256" key="1">
    <source>
        <dbReference type="ARBA" id="ARBA00022679"/>
    </source>
</evidence>
<dbReference type="SUPFAM" id="SSF89796">
    <property type="entry name" value="CoA-transferase family III (CaiB/BaiF)"/>
    <property type="match status" value="1"/>
</dbReference>
<dbReference type="AlphaFoldDB" id="A0A2N4U8J0"/>
<dbReference type="InterPro" id="IPR023606">
    <property type="entry name" value="CoA-Trfase_III_dom_1_sf"/>
</dbReference>
<proteinExistence type="predicted"/>
<dbReference type="Gene3D" id="3.30.1540.10">
    <property type="entry name" value="formyl-coa transferase, domain 3"/>
    <property type="match status" value="1"/>
</dbReference>
<dbReference type="InterPro" id="IPR003673">
    <property type="entry name" value="CoA-Trfase_fam_III"/>
</dbReference>
<dbReference type="RefSeq" id="WP_102072655.1">
    <property type="nucleotide sequence ID" value="NZ_PDNW01000002.1"/>
</dbReference>
<gene>
    <name evidence="2" type="ORF">CR159_03700</name>
</gene>
<dbReference type="PANTHER" id="PTHR48207">
    <property type="entry name" value="SUCCINATE--HYDROXYMETHYLGLUTARATE COA-TRANSFERASE"/>
    <property type="match status" value="1"/>
</dbReference>
<organism evidence="2 3">
    <name type="scientific">Pollutimonas subterranea</name>
    <dbReference type="NCBI Taxonomy" id="2045210"/>
    <lineage>
        <taxon>Bacteria</taxon>
        <taxon>Pseudomonadati</taxon>
        <taxon>Pseudomonadota</taxon>
        <taxon>Betaproteobacteria</taxon>
        <taxon>Burkholderiales</taxon>
        <taxon>Alcaligenaceae</taxon>
        <taxon>Pollutimonas</taxon>
    </lineage>
</organism>
<dbReference type="GO" id="GO:0008410">
    <property type="term" value="F:CoA-transferase activity"/>
    <property type="evidence" value="ECO:0007669"/>
    <property type="project" value="TreeGrafter"/>
</dbReference>
<sequence>MDCHHARKTVWPEAPASTGALRGVRVVDLSRVLAGPLCTQMLADHGASVIKIEPPFGDETRKLGPPFDEHGNAAYFAGLNRGKSAFALDLSKPEEQEVLFALLEEADVLVENFLPSTMEKWGLGYEQHLAERYPRLIYCSISGFGATGPLGGLPGYDAILQAMCGLMSINGSPETGPTRIGIPVVDHLTGYTALSGILMALFARERTGKAQRVETTLFDTALSLLVPHAMNWLQSGETPKLLGSAHPNIAPYDRFKTRDGMVFLSILNDPQFQRFCRCIDKPGLADDPDFASNAARLAHREQLRKEIEVILEDWEKAPLCDMLMKHGIPAGPVNTVPEALAHAHTLHRGMMINDSGYQGLGIPIRLTETPGTPGLRPPAFDEHSSIRDSIFVSTPASCSPEP</sequence>
<evidence type="ECO:0000313" key="3">
    <source>
        <dbReference type="Proteomes" id="UP000234190"/>
    </source>
</evidence>